<dbReference type="EMBL" id="VDMP01000025">
    <property type="protein sequence ID" value="TNM38614.1"/>
    <property type="molecule type" value="Genomic_DNA"/>
</dbReference>
<dbReference type="Proteomes" id="UP000313231">
    <property type="component" value="Unassembled WGS sequence"/>
</dbReference>
<organism evidence="3 4">
    <name type="scientific">Nocardioides albidus</name>
    <dbReference type="NCBI Taxonomy" id="1517589"/>
    <lineage>
        <taxon>Bacteria</taxon>
        <taxon>Bacillati</taxon>
        <taxon>Actinomycetota</taxon>
        <taxon>Actinomycetes</taxon>
        <taxon>Propionibacteriales</taxon>
        <taxon>Nocardioidaceae</taxon>
        <taxon>Nocardioides</taxon>
    </lineage>
</organism>
<keyword evidence="4" id="KW-1185">Reference proteome</keyword>
<dbReference type="Pfam" id="PF03767">
    <property type="entry name" value="Acid_phosphat_B"/>
    <property type="match status" value="1"/>
</dbReference>
<protein>
    <submittedName>
        <fullName evidence="3">Acid phosphatase</fullName>
    </submittedName>
</protein>
<sequence>MRTLALALMLALFPAPLAAASATERATGPLPSAAQWQADVRAVYARKRPGAYLTQRAASGEKRLAVVLDIDNTSLATHYSWPAPIKRTLRLTRKAESKGMGVFFVTGRFADSLDNVTRALDAAGYHHDGICGRQHGETLADSKQRCRAEYAAQGWTIVLNVGNRSTDFVGADYERKLRLPSYGGALS</sequence>
<evidence type="ECO:0000256" key="1">
    <source>
        <dbReference type="ARBA" id="ARBA00022729"/>
    </source>
</evidence>
<dbReference type="InterPro" id="IPR023214">
    <property type="entry name" value="HAD_sf"/>
</dbReference>
<dbReference type="PANTHER" id="PTHR31284:SF10">
    <property type="entry name" value="ACID PHOSPHATASE-LIKE PROTEIN"/>
    <property type="match status" value="1"/>
</dbReference>
<dbReference type="InterPro" id="IPR036412">
    <property type="entry name" value="HAD-like_sf"/>
</dbReference>
<evidence type="ECO:0000313" key="3">
    <source>
        <dbReference type="EMBL" id="TNM38614.1"/>
    </source>
</evidence>
<gene>
    <name evidence="3" type="ORF">FHP29_15410</name>
</gene>
<feature type="chain" id="PRO_5038773725" evidence="2">
    <location>
        <begin position="20"/>
        <end position="187"/>
    </location>
</feature>
<evidence type="ECO:0000256" key="2">
    <source>
        <dbReference type="SAM" id="SignalP"/>
    </source>
</evidence>
<evidence type="ECO:0000313" key="4">
    <source>
        <dbReference type="Proteomes" id="UP000313231"/>
    </source>
</evidence>
<feature type="signal peptide" evidence="2">
    <location>
        <begin position="1"/>
        <end position="19"/>
    </location>
</feature>
<dbReference type="PANTHER" id="PTHR31284">
    <property type="entry name" value="ACID PHOSPHATASE-LIKE PROTEIN"/>
    <property type="match status" value="1"/>
</dbReference>
<dbReference type="SUPFAM" id="SSF56784">
    <property type="entry name" value="HAD-like"/>
    <property type="match status" value="1"/>
</dbReference>
<dbReference type="OrthoDB" id="3629246at2"/>
<dbReference type="InterPro" id="IPR005519">
    <property type="entry name" value="Acid_phosphat_B-like"/>
</dbReference>
<dbReference type="Gene3D" id="3.40.50.1000">
    <property type="entry name" value="HAD superfamily/HAD-like"/>
    <property type="match status" value="1"/>
</dbReference>
<dbReference type="RefSeq" id="WP_139623726.1">
    <property type="nucleotide sequence ID" value="NZ_VDMP01000025.1"/>
</dbReference>
<reference evidence="3 4" key="1">
    <citation type="journal article" date="2016" name="Int. J. Syst. Evol. Microbiol.">
        <title>Nocardioides albidus sp. nov., an actinobacterium isolated from garden soil.</title>
        <authorList>
            <person name="Singh H."/>
            <person name="Du J."/>
            <person name="Trinh H."/>
            <person name="Won K."/>
            <person name="Yang J.E."/>
            <person name="Yin C."/>
            <person name="Kook M."/>
            <person name="Yi T.H."/>
        </authorList>
    </citation>
    <scope>NUCLEOTIDE SEQUENCE [LARGE SCALE GENOMIC DNA]</scope>
    <source>
        <strain evidence="3 4">CCTCC AB 2015297</strain>
    </source>
</reference>
<keyword evidence="1 2" id="KW-0732">Signal</keyword>
<comment type="caution">
    <text evidence="3">The sequence shown here is derived from an EMBL/GenBank/DDBJ whole genome shotgun (WGS) entry which is preliminary data.</text>
</comment>
<name>A0A5C4VS02_9ACTN</name>
<dbReference type="AlphaFoldDB" id="A0A5C4VS02"/>
<accession>A0A5C4VS02</accession>
<proteinExistence type="predicted"/>